<accession>A0ABQ5URR8</accession>
<feature type="domain" description="HTH arsR-type" evidence="1">
    <location>
        <begin position="1"/>
        <end position="94"/>
    </location>
</feature>
<dbReference type="InterPro" id="IPR052543">
    <property type="entry name" value="HTH_Metal-responsive_Reg"/>
</dbReference>
<dbReference type="PROSITE" id="PS50987">
    <property type="entry name" value="HTH_ARSR_2"/>
    <property type="match status" value="1"/>
</dbReference>
<dbReference type="InterPro" id="IPR036390">
    <property type="entry name" value="WH_DNA-bd_sf"/>
</dbReference>
<dbReference type="NCBIfam" id="NF033788">
    <property type="entry name" value="HTH_metalloreg"/>
    <property type="match status" value="1"/>
</dbReference>
<proteinExistence type="predicted"/>
<evidence type="ECO:0000313" key="2">
    <source>
        <dbReference type="EMBL" id="GLQ17574.1"/>
    </source>
</evidence>
<dbReference type="PANTHER" id="PTHR39168:SF1">
    <property type="entry name" value="TRANSCRIPTIONAL REGULATORY PROTEIN"/>
    <property type="match status" value="1"/>
</dbReference>
<dbReference type="EMBL" id="BSNI01000002">
    <property type="protein sequence ID" value="GLQ17574.1"/>
    <property type="molecule type" value="Genomic_DNA"/>
</dbReference>
<keyword evidence="3" id="KW-1185">Reference proteome</keyword>
<evidence type="ECO:0000313" key="3">
    <source>
        <dbReference type="Proteomes" id="UP001161405"/>
    </source>
</evidence>
<dbReference type="InterPro" id="IPR001845">
    <property type="entry name" value="HTH_ArsR_DNA-bd_dom"/>
</dbReference>
<organism evidence="2 3">
    <name type="scientific">Maritalea porphyrae</name>
    <dbReference type="NCBI Taxonomy" id="880732"/>
    <lineage>
        <taxon>Bacteria</taxon>
        <taxon>Pseudomonadati</taxon>
        <taxon>Pseudomonadota</taxon>
        <taxon>Alphaproteobacteria</taxon>
        <taxon>Hyphomicrobiales</taxon>
        <taxon>Devosiaceae</taxon>
        <taxon>Maritalea</taxon>
    </lineage>
</organism>
<dbReference type="SUPFAM" id="SSF46785">
    <property type="entry name" value="Winged helix' DNA-binding domain"/>
    <property type="match status" value="1"/>
</dbReference>
<reference evidence="2" key="1">
    <citation type="journal article" date="2014" name="Int. J. Syst. Evol. Microbiol.">
        <title>Complete genome of a new Firmicutes species belonging to the dominant human colonic microbiota ('Ruminococcus bicirculans') reveals two chromosomes and a selective capacity to utilize plant glucans.</title>
        <authorList>
            <consortium name="NISC Comparative Sequencing Program"/>
            <person name="Wegmann U."/>
            <person name="Louis P."/>
            <person name="Goesmann A."/>
            <person name="Henrissat B."/>
            <person name="Duncan S.H."/>
            <person name="Flint H.J."/>
        </authorList>
    </citation>
    <scope>NUCLEOTIDE SEQUENCE</scope>
    <source>
        <strain evidence="2">NBRC 107169</strain>
    </source>
</reference>
<name>A0ABQ5URR8_9HYPH</name>
<dbReference type="InterPro" id="IPR036388">
    <property type="entry name" value="WH-like_DNA-bd_sf"/>
</dbReference>
<sequence>MKDGPDISRIGQLIGDPARANILSALMSGKALTATELAQEAGVTPQTTSGHLAKLADGGLVRIRKQGRHRYYALTDDEVASVLESLMHLAAMKGHLRTRTGPRDPALRRARVCYDHLAGDKGIQLYDALIKRGHLIETGDDLSLSAEGETFFSNFGIELSSLSTGRRPMCRQCLDWSERRTHLAGMLGKAVLDEIYLRGWAKREPNSRIVAFSQSGEKQFEDILIAGTT</sequence>
<protein>
    <submittedName>
        <fullName evidence="2">Transcriptional regulator</fullName>
    </submittedName>
</protein>
<dbReference type="RefSeq" id="WP_284363832.1">
    <property type="nucleotide sequence ID" value="NZ_BSNI01000002.1"/>
</dbReference>
<dbReference type="Pfam" id="PF12840">
    <property type="entry name" value="HTH_20"/>
    <property type="match status" value="1"/>
</dbReference>
<reference evidence="2" key="2">
    <citation type="submission" date="2023-01" db="EMBL/GenBank/DDBJ databases">
        <title>Draft genome sequence of Maritalea porphyrae strain NBRC 107169.</title>
        <authorList>
            <person name="Sun Q."/>
            <person name="Mori K."/>
        </authorList>
    </citation>
    <scope>NUCLEOTIDE SEQUENCE</scope>
    <source>
        <strain evidence="2">NBRC 107169</strain>
    </source>
</reference>
<dbReference type="PRINTS" id="PR00778">
    <property type="entry name" value="HTHARSR"/>
</dbReference>
<dbReference type="InterPro" id="IPR011991">
    <property type="entry name" value="ArsR-like_HTH"/>
</dbReference>
<evidence type="ECO:0000259" key="1">
    <source>
        <dbReference type="PROSITE" id="PS50987"/>
    </source>
</evidence>
<dbReference type="Proteomes" id="UP001161405">
    <property type="component" value="Unassembled WGS sequence"/>
</dbReference>
<comment type="caution">
    <text evidence="2">The sequence shown here is derived from an EMBL/GenBank/DDBJ whole genome shotgun (WGS) entry which is preliminary data.</text>
</comment>
<dbReference type="Gene3D" id="1.10.10.10">
    <property type="entry name" value="Winged helix-like DNA-binding domain superfamily/Winged helix DNA-binding domain"/>
    <property type="match status" value="1"/>
</dbReference>
<dbReference type="PANTHER" id="PTHR39168">
    <property type="entry name" value="TRANSCRIPTIONAL REGULATOR-RELATED"/>
    <property type="match status" value="1"/>
</dbReference>
<dbReference type="SMART" id="SM00418">
    <property type="entry name" value="HTH_ARSR"/>
    <property type="match status" value="1"/>
</dbReference>
<dbReference type="CDD" id="cd00090">
    <property type="entry name" value="HTH_ARSR"/>
    <property type="match status" value="1"/>
</dbReference>
<gene>
    <name evidence="2" type="ORF">GCM10007879_18230</name>
</gene>